<sequence length="41" mass="4508">MLNFPLVSWVNGTIMIGVFVAVVVGLVLAVYLLMKTDQKVK</sequence>
<keyword evidence="1" id="KW-0472">Membrane</keyword>
<evidence type="ECO:0000313" key="3">
    <source>
        <dbReference type="Proteomes" id="UP000037716"/>
    </source>
</evidence>
<comment type="caution">
    <text evidence="2">The sequence shown here is derived from an EMBL/GenBank/DDBJ whole genome shotgun (WGS) entry which is preliminary data.</text>
</comment>
<keyword evidence="1" id="KW-1133">Transmembrane helix</keyword>
<dbReference type="STRING" id="1300348.I602_854"/>
<protein>
    <submittedName>
        <fullName evidence="2">Uncharacterized protein</fullName>
    </submittedName>
</protein>
<dbReference type="AlphaFoldDB" id="A0A0N0UNE7"/>
<organism evidence="2 3">
    <name type="scientific">Polaribacter dokdonensis DSW-5</name>
    <dbReference type="NCBI Taxonomy" id="1300348"/>
    <lineage>
        <taxon>Bacteria</taxon>
        <taxon>Pseudomonadati</taxon>
        <taxon>Bacteroidota</taxon>
        <taxon>Flavobacteriia</taxon>
        <taxon>Flavobacteriales</taxon>
        <taxon>Flavobacteriaceae</taxon>
    </lineage>
</organism>
<accession>A0A0N0UNE7</accession>
<gene>
    <name evidence="2" type="ORF">I602_854</name>
</gene>
<evidence type="ECO:0000256" key="1">
    <source>
        <dbReference type="SAM" id="Phobius"/>
    </source>
</evidence>
<evidence type="ECO:0000313" key="2">
    <source>
        <dbReference type="EMBL" id="KOY51294.1"/>
    </source>
</evidence>
<dbReference type="Proteomes" id="UP000037716">
    <property type="component" value="Unassembled WGS sequence"/>
</dbReference>
<reference evidence="2 3" key="1">
    <citation type="submission" date="2015-07" db="EMBL/GenBank/DDBJ databases">
        <title>Genome of Polaribacter dokdonenesis DSW-5, isolated from seawater off Dokdo in Korea.</title>
        <authorList>
            <person name="Yoon K."/>
            <person name="Song J.Y."/>
            <person name="Kim J.F."/>
        </authorList>
    </citation>
    <scope>NUCLEOTIDE SEQUENCE [LARGE SCALE GENOMIC DNA]</scope>
    <source>
        <strain evidence="2 3">DSW-5</strain>
    </source>
</reference>
<name>A0A0N0UNE7_9FLAO</name>
<dbReference type="PATRIC" id="fig|1300348.6.peg.853"/>
<proteinExistence type="predicted"/>
<keyword evidence="1" id="KW-0812">Transmembrane</keyword>
<feature type="transmembrane region" description="Helical" evidence="1">
    <location>
        <begin position="12"/>
        <end position="34"/>
    </location>
</feature>
<dbReference type="EMBL" id="LGBR01000001">
    <property type="protein sequence ID" value="KOY51294.1"/>
    <property type="molecule type" value="Genomic_DNA"/>
</dbReference>